<keyword evidence="2" id="KW-1185">Reference proteome</keyword>
<proteinExistence type="predicted"/>
<gene>
    <name evidence="1" type="ORF">Rmf_19090</name>
</gene>
<name>A0ABN6NZX9_9PROT</name>
<accession>A0ABN6NZX9</accession>
<protein>
    <submittedName>
        <fullName evidence="1">Uncharacterized protein</fullName>
    </submittedName>
</protein>
<organism evidence="1 2">
    <name type="scientific">Roseomonas fluvialis</name>
    <dbReference type="NCBI Taxonomy" id="1750527"/>
    <lineage>
        <taxon>Bacteria</taxon>
        <taxon>Pseudomonadati</taxon>
        <taxon>Pseudomonadota</taxon>
        <taxon>Alphaproteobacteria</taxon>
        <taxon>Acetobacterales</taxon>
        <taxon>Roseomonadaceae</taxon>
        <taxon>Roseomonas</taxon>
    </lineage>
</organism>
<dbReference type="Proteomes" id="UP000831327">
    <property type="component" value="Chromosome"/>
</dbReference>
<dbReference type="EMBL" id="AP025637">
    <property type="protein sequence ID" value="BDG71980.1"/>
    <property type="molecule type" value="Genomic_DNA"/>
</dbReference>
<evidence type="ECO:0000313" key="2">
    <source>
        <dbReference type="Proteomes" id="UP000831327"/>
    </source>
</evidence>
<dbReference type="RefSeq" id="WP_244459200.1">
    <property type="nucleotide sequence ID" value="NZ_AP025637.1"/>
</dbReference>
<sequence>MLPQKKAITLQGAVNTLISMGFVLDLDNGFLVHGVEHRLDVIDDQVTVKGDKGRTPWVEFVRTLRPR</sequence>
<reference evidence="1 2" key="1">
    <citation type="journal article" date="2016" name="Microbes Environ.">
        <title>Phylogenetically diverse aerobic anoxygenic phototrophic bacteria isolated from epilithic biofilms in Tama river, Japan.</title>
        <authorList>
            <person name="Hirose S."/>
            <person name="Matsuura K."/>
            <person name="Haruta S."/>
        </authorList>
    </citation>
    <scope>NUCLEOTIDE SEQUENCE [LARGE SCALE GENOMIC DNA]</scope>
    <source>
        <strain evidence="1 2">S08</strain>
    </source>
</reference>
<evidence type="ECO:0000313" key="1">
    <source>
        <dbReference type="EMBL" id="BDG71980.1"/>
    </source>
</evidence>